<accession>A0A6S6WBI8</accession>
<protein>
    <submittedName>
        <fullName evidence="1">Uncharacterized protein</fullName>
    </submittedName>
</protein>
<gene>
    <name evidence="1" type="ORF">PTTW11_08877</name>
</gene>
<evidence type="ECO:0000313" key="2">
    <source>
        <dbReference type="Proteomes" id="UP000472372"/>
    </source>
</evidence>
<dbReference type="Proteomes" id="UP000472372">
    <property type="component" value="Chromosome 8"/>
</dbReference>
<dbReference type="EMBL" id="HG992984">
    <property type="protein sequence ID" value="CAE7201589.1"/>
    <property type="molecule type" value="Genomic_DNA"/>
</dbReference>
<sequence>MTGAEKDAALRRLRRDKKNLIDMHNRNCETIRCLRAKMETLEAERTYTIDNLQALLDGLGPMVVETADDGGNSEAAGGDMKPLPRITPVNVMRYWLRKVWEGWATNPHQAPAFLYAMGFLVLVVWIFGNVAVGIYDGYMDVGTQQGLKMVRGLLGAVPGAFQLMMYFFPPVQVRF</sequence>
<proteinExistence type="predicted"/>
<dbReference type="AlphaFoldDB" id="A0A6S6WBI8"/>
<name>A0A6S6WBI8_9PLEO</name>
<reference evidence="1" key="1">
    <citation type="submission" date="2021-02" db="EMBL/GenBank/DDBJ databases">
        <authorList>
            <person name="Syme A R."/>
            <person name="Syme A R."/>
            <person name="Moolhuijzen P."/>
        </authorList>
    </citation>
    <scope>NUCLEOTIDE SEQUENCE</scope>
    <source>
        <strain evidence="1">W1-1</strain>
    </source>
</reference>
<organism evidence="1 2">
    <name type="scientific">Pyrenophora teres f. teres</name>
    <dbReference type="NCBI Taxonomy" id="97479"/>
    <lineage>
        <taxon>Eukaryota</taxon>
        <taxon>Fungi</taxon>
        <taxon>Dikarya</taxon>
        <taxon>Ascomycota</taxon>
        <taxon>Pezizomycotina</taxon>
        <taxon>Dothideomycetes</taxon>
        <taxon>Pleosporomycetidae</taxon>
        <taxon>Pleosporales</taxon>
        <taxon>Pleosporineae</taxon>
        <taxon>Pleosporaceae</taxon>
        <taxon>Pyrenophora</taxon>
    </lineage>
</organism>
<evidence type="ECO:0000313" key="1">
    <source>
        <dbReference type="EMBL" id="CAE7201589.1"/>
    </source>
</evidence>